<dbReference type="EMBL" id="MGFJ01000039">
    <property type="protein sequence ID" value="OGM01795.1"/>
    <property type="molecule type" value="Genomic_DNA"/>
</dbReference>
<protein>
    <recommendedName>
        <fullName evidence="3">DUF3800 domain-containing protein</fullName>
    </recommendedName>
</protein>
<evidence type="ECO:0000313" key="1">
    <source>
        <dbReference type="EMBL" id="OGM01795.1"/>
    </source>
</evidence>
<evidence type="ECO:0008006" key="3">
    <source>
        <dbReference type="Google" id="ProtNLM"/>
    </source>
</evidence>
<dbReference type="InterPro" id="IPR024524">
    <property type="entry name" value="DUF3800"/>
</dbReference>
<reference evidence="1 2" key="1">
    <citation type="journal article" date="2016" name="Nat. Commun.">
        <title>Thousands of microbial genomes shed light on interconnected biogeochemical processes in an aquifer system.</title>
        <authorList>
            <person name="Anantharaman K."/>
            <person name="Brown C.T."/>
            <person name="Hug L.A."/>
            <person name="Sharon I."/>
            <person name="Castelle C.J."/>
            <person name="Probst A.J."/>
            <person name="Thomas B.C."/>
            <person name="Singh A."/>
            <person name="Wilkins M.J."/>
            <person name="Karaoz U."/>
            <person name="Brodie E.L."/>
            <person name="Williams K.H."/>
            <person name="Hubbard S.S."/>
            <person name="Banfield J.F."/>
        </authorList>
    </citation>
    <scope>NUCLEOTIDE SEQUENCE [LARGE SCALE GENOMIC DNA]</scope>
</reference>
<organism evidence="1 2">
    <name type="scientific">Candidatus Woesebacteria bacterium GWA1_41_8</name>
    <dbReference type="NCBI Taxonomy" id="1802471"/>
    <lineage>
        <taxon>Bacteria</taxon>
        <taxon>Candidatus Woeseibacteriota</taxon>
    </lineage>
</organism>
<evidence type="ECO:0000313" key="2">
    <source>
        <dbReference type="Proteomes" id="UP000176198"/>
    </source>
</evidence>
<name>A0A1F7WI92_9BACT</name>
<dbReference type="STRING" id="1802471.A2115_03600"/>
<comment type="caution">
    <text evidence="1">The sequence shown here is derived from an EMBL/GenBank/DDBJ whole genome shotgun (WGS) entry which is preliminary data.</text>
</comment>
<sequence>MKGTLFLFIDESGNFDFSSKGTKYFVLSCLSTFMPVKERGRLIKLRYELLANGVDQEYFHATEDAQAIRDRVFELINSLSDDIEIHSVVAQKNKANPSLYKEEYFKKGKRIERIVGAEFYQRVCQTLLQYVFRRSNFQKATRIVVVLGSIFTRDRQSLILKTLKKYLKENFAMPFEIYFHSSQADLNCQYADYFGWAIAIRWERSELRSYILIKSKVKSEYEIFKRGETLYYQYKN</sequence>
<dbReference type="Pfam" id="PF12686">
    <property type="entry name" value="DUF3800"/>
    <property type="match status" value="1"/>
</dbReference>
<dbReference type="Proteomes" id="UP000176198">
    <property type="component" value="Unassembled WGS sequence"/>
</dbReference>
<dbReference type="AlphaFoldDB" id="A0A1F7WI92"/>
<accession>A0A1F7WI92</accession>
<proteinExistence type="predicted"/>
<gene>
    <name evidence="1" type="ORF">A2115_03600</name>
</gene>